<keyword evidence="6" id="KW-0067">ATP-binding</keyword>
<dbReference type="PROSITE" id="PS50929">
    <property type="entry name" value="ABC_TM1F"/>
    <property type="match status" value="1"/>
</dbReference>
<keyword evidence="7" id="KW-1278">Translocase</keyword>
<keyword evidence="2" id="KW-0813">Transport</keyword>
<evidence type="ECO:0000256" key="4">
    <source>
        <dbReference type="ARBA" id="ARBA00022692"/>
    </source>
</evidence>
<proteinExistence type="inferred from homology"/>
<dbReference type="GO" id="GO:0016020">
    <property type="term" value="C:membrane"/>
    <property type="evidence" value="ECO:0007669"/>
    <property type="project" value="InterPro"/>
</dbReference>
<keyword evidence="8 11" id="KW-1133">Transmembrane helix</keyword>
<dbReference type="Gene3D" id="1.20.1560.10">
    <property type="entry name" value="ABC transporter type 1, transmembrane domain"/>
    <property type="match status" value="1"/>
</dbReference>
<dbReference type="GO" id="GO:0012505">
    <property type="term" value="C:endomembrane system"/>
    <property type="evidence" value="ECO:0007669"/>
    <property type="project" value="UniProtKB-SubCell"/>
</dbReference>
<dbReference type="SUPFAM" id="SSF52540">
    <property type="entry name" value="P-loop containing nucleoside triphosphate hydrolases"/>
    <property type="match status" value="2"/>
</dbReference>
<evidence type="ECO:0000256" key="3">
    <source>
        <dbReference type="ARBA" id="ARBA00022475"/>
    </source>
</evidence>
<keyword evidence="3" id="KW-1003">Cell membrane</keyword>
<organism evidence="14">
    <name type="scientific">marine metagenome</name>
    <dbReference type="NCBI Taxonomy" id="408172"/>
    <lineage>
        <taxon>unclassified sequences</taxon>
        <taxon>metagenomes</taxon>
        <taxon>ecological metagenomes</taxon>
    </lineage>
</organism>
<dbReference type="HAMAP" id="MF_00409">
    <property type="entry name" value="LpxK"/>
    <property type="match status" value="1"/>
</dbReference>
<dbReference type="PANTHER" id="PTHR43394:SF1">
    <property type="entry name" value="ATP-BINDING CASSETTE SUB-FAMILY B MEMBER 10, MITOCHONDRIAL"/>
    <property type="match status" value="1"/>
</dbReference>
<sequence>MYTDRDFGDLGFGRAVPTDETHRVKSEMSASGSPSTGDWALYRRLLRYLKGQWLLFFVAVIGFLLAAGAEAFFAQVLGQVVDSFDTDSDLSIWYFPSLIVLAALVRACGSITGELLLSRISFRVVHILRCELFDRLLVVPSEFFEASAQGQIVSRLTFTTAQLRDTATDALKIIFQDGGKLVVLLAFMFWHHRLLTAIFLLVTPLVGGVVRFASKRFRRISERIQSSMGDVTHVVSEAVSGYRVMRAFGGEKYERGRFLSASDRNRRQNLKMVATKASSAQLIQVFVAVSIGGLIGLVFQPDIVGAMTRGELITYIGLAGLLASPIKRLSDVNARLQRGLAAASDVFSQIDEDAERNEGTHEGDRVTGKVEFRNVSFRYSAGEHDALSDIDITIQPGQTVALVGRSGGGKSTLVSLIARFYEPTDGEISLDGVPVTQYKLGNLRQQIALVSQEVVLFNDTLRANVAYGSLGDASDEDIFEALGRANAEEFVRSLPNGLDTELGDNGVLLSGGQRQRIAIARAFLKNAPLLILDEATSDLDTESERLIQNALNEVMRDRTTVVIAHRLSTIEKADVIYVLDGGAIVQQGSHDELVGQDGPYSVLYRSQFEDDDGVTNKVTEGPTSIEVDLDSHEARGSILVRAWYNNSFWPRVLQPFAALFGWIVRKRRSRYVTGWSSSWRAPVPVVVVGNINVGGTGKTPLVIWLSKWLMAGGKRVGIVSRGYGGKARFPLRVNNDSSAEDAGDEAPMLAARTGCPVVVDPDRVRAVKNLLSVNQIDVVISDDGLQHYALERDIEIAVVDGNRGLGNGRLLPAGPLREPASRLTEVDWVVANGRATGLVEGESVMKAVATAFVNLRSHERVSPQKFAERIHGPLYAIAGVGNPARFAYSLIGLGLDPVVRAFPDHHSFSVGDLSVPAHATVVVTEKDAGKVRVMDQLPNEVWYLEIEVVLNDEDERRIAEVFERHGISIETVS</sequence>
<dbReference type="EMBL" id="UINC01005732">
    <property type="protein sequence ID" value="SVA23209.1"/>
    <property type="molecule type" value="Genomic_DNA"/>
</dbReference>
<evidence type="ECO:0000256" key="9">
    <source>
        <dbReference type="ARBA" id="ARBA00023055"/>
    </source>
</evidence>
<dbReference type="GO" id="GO:0009245">
    <property type="term" value="P:lipid A biosynthetic process"/>
    <property type="evidence" value="ECO:0007669"/>
    <property type="project" value="InterPro"/>
</dbReference>
<dbReference type="Gene3D" id="3.40.50.300">
    <property type="entry name" value="P-loop containing nucleotide triphosphate hydrolases"/>
    <property type="match status" value="1"/>
</dbReference>
<dbReference type="InterPro" id="IPR003439">
    <property type="entry name" value="ABC_transporter-like_ATP-bd"/>
</dbReference>
<evidence type="ECO:0000256" key="7">
    <source>
        <dbReference type="ARBA" id="ARBA00022967"/>
    </source>
</evidence>
<keyword evidence="4 11" id="KW-0812">Transmembrane</keyword>
<evidence type="ECO:0000256" key="11">
    <source>
        <dbReference type="SAM" id="Phobius"/>
    </source>
</evidence>
<dbReference type="InterPro" id="IPR011527">
    <property type="entry name" value="ABC1_TM_dom"/>
</dbReference>
<dbReference type="InterPro" id="IPR003593">
    <property type="entry name" value="AAA+_ATPase"/>
</dbReference>
<protein>
    <submittedName>
        <fullName evidence="14">Uncharacterized protein</fullName>
    </submittedName>
</protein>
<dbReference type="GO" id="GO:0034040">
    <property type="term" value="F:ATPase-coupled lipid transmembrane transporter activity"/>
    <property type="evidence" value="ECO:0007669"/>
    <property type="project" value="InterPro"/>
</dbReference>
<keyword evidence="9" id="KW-0445">Lipid transport</keyword>
<feature type="transmembrane region" description="Helical" evidence="11">
    <location>
        <begin position="93"/>
        <end position="117"/>
    </location>
</feature>
<accession>A0A381U515</accession>
<keyword evidence="10 11" id="KW-0472">Membrane</keyword>
<evidence type="ECO:0000313" key="14">
    <source>
        <dbReference type="EMBL" id="SVA23209.1"/>
    </source>
</evidence>
<dbReference type="NCBIfam" id="TIGR02203">
    <property type="entry name" value="MsbA_lipidA"/>
    <property type="match status" value="1"/>
</dbReference>
<dbReference type="GO" id="GO:0015421">
    <property type="term" value="F:ABC-type oligopeptide transporter activity"/>
    <property type="evidence" value="ECO:0007669"/>
    <property type="project" value="TreeGrafter"/>
</dbReference>
<evidence type="ECO:0000256" key="2">
    <source>
        <dbReference type="ARBA" id="ARBA00022448"/>
    </source>
</evidence>
<dbReference type="CDD" id="cd18552">
    <property type="entry name" value="ABC_6TM_MsbA_like"/>
    <property type="match status" value="1"/>
</dbReference>
<feature type="transmembrane region" description="Helical" evidence="11">
    <location>
        <begin position="196"/>
        <end position="214"/>
    </location>
</feature>
<evidence type="ECO:0000256" key="1">
    <source>
        <dbReference type="ARBA" id="ARBA00004127"/>
    </source>
</evidence>
<dbReference type="GO" id="GO:0009029">
    <property type="term" value="F:lipid-A 4'-kinase activity"/>
    <property type="evidence" value="ECO:0007669"/>
    <property type="project" value="InterPro"/>
</dbReference>
<feature type="transmembrane region" description="Helical" evidence="11">
    <location>
        <begin position="173"/>
        <end position="190"/>
    </location>
</feature>
<feature type="transmembrane region" description="Helical" evidence="11">
    <location>
        <begin position="280"/>
        <end position="299"/>
    </location>
</feature>
<evidence type="ECO:0000256" key="5">
    <source>
        <dbReference type="ARBA" id="ARBA00022741"/>
    </source>
</evidence>
<dbReference type="InterPro" id="IPR039421">
    <property type="entry name" value="Type_1_exporter"/>
</dbReference>
<dbReference type="InterPro" id="IPR027417">
    <property type="entry name" value="P-loop_NTPase"/>
</dbReference>
<evidence type="ECO:0000256" key="6">
    <source>
        <dbReference type="ARBA" id="ARBA00022840"/>
    </source>
</evidence>
<feature type="domain" description="ABC transporter" evidence="12">
    <location>
        <begin position="370"/>
        <end position="606"/>
    </location>
</feature>
<dbReference type="SMART" id="SM00382">
    <property type="entry name" value="AAA"/>
    <property type="match status" value="1"/>
</dbReference>
<evidence type="ECO:0000256" key="10">
    <source>
        <dbReference type="ARBA" id="ARBA00023136"/>
    </source>
</evidence>
<feature type="domain" description="ABC transmembrane type-1" evidence="13">
    <location>
        <begin position="57"/>
        <end position="338"/>
    </location>
</feature>
<gene>
    <name evidence="14" type="ORF">METZ01_LOCUS76063</name>
</gene>
<evidence type="ECO:0000259" key="13">
    <source>
        <dbReference type="PROSITE" id="PS50929"/>
    </source>
</evidence>
<dbReference type="PROSITE" id="PS00211">
    <property type="entry name" value="ABC_TRANSPORTER_1"/>
    <property type="match status" value="1"/>
</dbReference>
<feature type="transmembrane region" description="Helical" evidence="11">
    <location>
        <begin position="53"/>
        <end position="73"/>
    </location>
</feature>
<dbReference type="InterPro" id="IPR011917">
    <property type="entry name" value="ABC_transpr_lipidA"/>
</dbReference>
<dbReference type="InterPro" id="IPR003758">
    <property type="entry name" value="LpxK"/>
</dbReference>
<dbReference type="Pfam" id="PF00005">
    <property type="entry name" value="ABC_tran"/>
    <property type="match status" value="1"/>
</dbReference>
<dbReference type="PANTHER" id="PTHR43394">
    <property type="entry name" value="ATP-DEPENDENT PERMEASE MDL1, MITOCHONDRIAL"/>
    <property type="match status" value="1"/>
</dbReference>
<dbReference type="Pfam" id="PF02606">
    <property type="entry name" value="LpxK"/>
    <property type="match status" value="1"/>
</dbReference>
<evidence type="ECO:0000256" key="8">
    <source>
        <dbReference type="ARBA" id="ARBA00022989"/>
    </source>
</evidence>
<dbReference type="PROSITE" id="PS50893">
    <property type="entry name" value="ABC_TRANSPORTER_2"/>
    <property type="match status" value="1"/>
</dbReference>
<dbReference type="GO" id="GO:0016887">
    <property type="term" value="F:ATP hydrolysis activity"/>
    <property type="evidence" value="ECO:0007669"/>
    <property type="project" value="InterPro"/>
</dbReference>
<name>A0A381U515_9ZZZZ</name>
<dbReference type="Pfam" id="PF00664">
    <property type="entry name" value="ABC_membrane"/>
    <property type="match status" value="1"/>
</dbReference>
<dbReference type="FunFam" id="3.40.50.300:FF:000140">
    <property type="entry name" value="Lipid A export ATP-binding/permease protein MsbA"/>
    <property type="match status" value="1"/>
</dbReference>
<evidence type="ECO:0000259" key="12">
    <source>
        <dbReference type="PROSITE" id="PS50893"/>
    </source>
</evidence>
<keyword evidence="5" id="KW-0547">Nucleotide-binding</keyword>
<dbReference type="SUPFAM" id="SSF90123">
    <property type="entry name" value="ABC transporter transmembrane region"/>
    <property type="match status" value="1"/>
</dbReference>
<dbReference type="InterPro" id="IPR036640">
    <property type="entry name" value="ABC1_TM_sf"/>
</dbReference>
<reference evidence="14" key="1">
    <citation type="submission" date="2018-05" db="EMBL/GenBank/DDBJ databases">
        <authorList>
            <person name="Lanie J.A."/>
            <person name="Ng W.-L."/>
            <person name="Kazmierczak K.M."/>
            <person name="Andrzejewski T.M."/>
            <person name="Davidsen T.M."/>
            <person name="Wayne K.J."/>
            <person name="Tettelin H."/>
            <person name="Glass J.I."/>
            <person name="Rusch D."/>
            <person name="Podicherti R."/>
            <person name="Tsui H.-C.T."/>
            <person name="Winkler M.E."/>
        </authorList>
    </citation>
    <scope>NUCLEOTIDE SEQUENCE</scope>
</reference>
<dbReference type="UniPathway" id="UPA00359">
    <property type="reaction ID" value="UER00482"/>
</dbReference>
<dbReference type="NCBIfam" id="TIGR00682">
    <property type="entry name" value="lpxK"/>
    <property type="match status" value="1"/>
</dbReference>
<dbReference type="GO" id="GO:0005524">
    <property type="term" value="F:ATP binding"/>
    <property type="evidence" value="ECO:0007669"/>
    <property type="project" value="UniProtKB-KW"/>
</dbReference>
<comment type="subcellular location">
    <subcellularLocation>
        <location evidence="1">Endomembrane system</location>
        <topology evidence="1">Multi-pass membrane protein</topology>
    </subcellularLocation>
</comment>
<dbReference type="AlphaFoldDB" id="A0A381U515"/>
<dbReference type="InterPro" id="IPR017871">
    <property type="entry name" value="ABC_transporter-like_CS"/>
</dbReference>